<keyword evidence="3" id="KW-1185">Reference proteome</keyword>
<dbReference type="Proteomes" id="UP001244011">
    <property type="component" value="Unassembled WGS sequence"/>
</dbReference>
<dbReference type="PANTHER" id="PTHR36223:SF1">
    <property type="entry name" value="TRANSCRIPTION ELONGATION FACTOR EAF N-TERMINAL DOMAIN-CONTAINING PROTEIN"/>
    <property type="match status" value="1"/>
</dbReference>
<protein>
    <recommendedName>
        <fullName evidence="1">DUF7918 domain-containing protein</fullName>
    </recommendedName>
</protein>
<accession>A0AAJ0CDW2</accession>
<evidence type="ECO:0000313" key="3">
    <source>
        <dbReference type="Proteomes" id="UP001244011"/>
    </source>
</evidence>
<comment type="caution">
    <text evidence="2">The sequence shown here is derived from an EMBL/GenBank/DDBJ whole genome shotgun (WGS) entry which is preliminary data.</text>
</comment>
<organism evidence="2 3">
    <name type="scientific">Phialemonium atrogriseum</name>
    <dbReference type="NCBI Taxonomy" id="1093897"/>
    <lineage>
        <taxon>Eukaryota</taxon>
        <taxon>Fungi</taxon>
        <taxon>Dikarya</taxon>
        <taxon>Ascomycota</taxon>
        <taxon>Pezizomycotina</taxon>
        <taxon>Sordariomycetes</taxon>
        <taxon>Sordariomycetidae</taxon>
        <taxon>Cephalothecales</taxon>
        <taxon>Cephalothecaceae</taxon>
        <taxon>Phialemonium</taxon>
    </lineage>
</organism>
<dbReference type="AlphaFoldDB" id="A0AAJ0CDW2"/>
<dbReference type="PANTHER" id="PTHR36223">
    <property type="entry name" value="BETA-LACTAMASE-TYPE TRANSPEPTIDASE FOLD DOMAIN CONTAINING PROTEIN"/>
    <property type="match status" value="1"/>
</dbReference>
<sequence>MAVVDELGLVVSVCVDGTPAAEYDDPEPDVAGRPESGITSVCDKYIESVDNSEFLLAWEVLNSRKKMYQYHDPYFGLAFYCYVDGMYAGSRIARSKDFRGGRWRMELRGLEDFDPSDNLTHLRRFRFATVVTVDNTDSRTVKEDAERAKYLGLIQVKVWRVRGTPNAKSSPVLPTNPSRSANANFTFAEKALKGRAVSHGTGFSPRVITNPLYEYQSYRLDQHPIAIFNLKYRSKSALVKEMVILRSPSPSPSVDGLGQEEVQRLARERLSQLKAEKHERTPTIKREFGAVYDLTGEGGPQRPLKILKRDGKETIDLTED</sequence>
<dbReference type="Pfam" id="PF25534">
    <property type="entry name" value="DUF7918"/>
    <property type="match status" value="1"/>
</dbReference>
<reference evidence="2" key="1">
    <citation type="submission" date="2023-06" db="EMBL/GenBank/DDBJ databases">
        <title>Genome-scale phylogeny and comparative genomics of the fungal order Sordariales.</title>
        <authorList>
            <consortium name="Lawrence Berkeley National Laboratory"/>
            <person name="Hensen N."/>
            <person name="Bonometti L."/>
            <person name="Westerberg I."/>
            <person name="Brannstrom I.O."/>
            <person name="Guillou S."/>
            <person name="Cros-Aarteil S."/>
            <person name="Calhoun S."/>
            <person name="Haridas S."/>
            <person name="Kuo A."/>
            <person name="Mondo S."/>
            <person name="Pangilinan J."/>
            <person name="Riley R."/>
            <person name="Labutti K."/>
            <person name="Andreopoulos B."/>
            <person name="Lipzen A."/>
            <person name="Chen C."/>
            <person name="Yanf M."/>
            <person name="Daum C."/>
            <person name="Ng V."/>
            <person name="Clum A."/>
            <person name="Steindorff A."/>
            <person name="Ohm R."/>
            <person name="Martin F."/>
            <person name="Silar P."/>
            <person name="Natvig D."/>
            <person name="Lalanne C."/>
            <person name="Gautier V."/>
            <person name="Ament-Velasquez S.L."/>
            <person name="Kruys A."/>
            <person name="Hutchinson M.I."/>
            <person name="Powell A.J."/>
            <person name="Barry K."/>
            <person name="Miller A.N."/>
            <person name="Grigoriev I.V."/>
            <person name="Debuchy R."/>
            <person name="Gladieux P."/>
            <person name="Thoren M.H."/>
            <person name="Johannesson H."/>
        </authorList>
    </citation>
    <scope>NUCLEOTIDE SEQUENCE</scope>
    <source>
        <strain evidence="2">8032-3</strain>
    </source>
</reference>
<proteinExistence type="predicted"/>
<evidence type="ECO:0000259" key="1">
    <source>
        <dbReference type="Pfam" id="PF25534"/>
    </source>
</evidence>
<dbReference type="EMBL" id="MU838997">
    <property type="protein sequence ID" value="KAK1772521.1"/>
    <property type="molecule type" value="Genomic_DNA"/>
</dbReference>
<dbReference type="GeneID" id="85305248"/>
<name>A0AAJ0CDW2_9PEZI</name>
<feature type="domain" description="DUF7918" evidence="1">
    <location>
        <begin position="8"/>
        <end position="247"/>
    </location>
</feature>
<gene>
    <name evidence="2" type="ORF">QBC33DRAFT_13288</name>
</gene>
<dbReference type="InterPro" id="IPR057678">
    <property type="entry name" value="DUF7918"/>
</dbReference>
<evidence type="ECO:0000313" key="2">
    <source>
        <dbReference type="EMBL" id="KAK1772521.1"/>
    </source>
</evidence>
<dbReference type="RefSeq" id="XP_060288734.1">
    <property type="nucleotide sequence ID" value="XM_060422061.1"/>
</dbReference>